<feature type="region of interest" description="Disordered" evidence="1">
    <location>
        <begin position="37"/>
        <end position="75"/>
    </location>
</feature>
<reference evidence="2" key="1">
    <citation type="submission" date="2019-12" db="EMBL/GenBank/DDBJ databases">
        <title>Genome sequencing and annotation of Brassica cretica.</title>
        <authorList>
            <person name="Studholme D.J."/>
            <person name="Sarris P.F."/>
        </authorList>
    </citation>
    <scope>NUCLEOTIDE SEQUENCE</scope>
    <source>
        <strain evidence="2">PFS-001/15</strain>
        <tissue evidence="2">Leaf</tissue>
    </source>
</reference>
<organism evidence="2 3">
    <name type="scientific">Brassica cretica</name>
    <name type="common">Mustard</name>
    <dbReference type="NCBI Taxonomy" id="69181"/>
    <lineage>
        <taxon>Eukaryota</taxon>
        <taxon>Viridiplantae</taxon>
        <taxon>Streptophyta</taxon>
        <taxon>Embryophyta</taxon>
        <taxon>Tracheophyta</taxon>
        <taxon>Spermatophyta</taxon>
        <taxon>Magnoliopsida</taxon>
        <taxon>eudicotyledons</taxon>
        <taxon>Gunneridae</taxon>
        <taxon>Pentapetalae</taxon>
        <taxon>rosids</taxon>
        <taxon>malvids</taxon>
        <taxon>Brassicales</taxon>
        <taxon>Brassicaceae</taxon>
        <taxon>Brassiceae</taxon>
        <taxon>Brassica</taxon>
    </lineage>
</organism>
<evidence type="ECO:0000256" key="1">
    <source>
        <dbReference type="SAM" id="MobiDB-lite"/>
    </source>
</evidence>
<evidence type="ECO:0000313" key="3">
    <source>
        <dbReference type="Proteomes" id="UP000712281"/>
    </source>
</evidence>
<evidence type="ECO:0000313" key="2">
    <source>
        <dbReference type="EMBL" id="KAF2569534.1"/>
    </source>
</evidence>
<protein>
    <submittedName>
        <fullName evidence="2">Uncharacterized protein</fullName>
    </submittedName>
</protein>
<comment type="caution">
    <text evidence="2">The sequence shown here is derived from an EMBL/GenBank/DDBJ whole genome shotgun (WGS) entry which is preliminary data.</text>
</comment>
<sequence length="75" mass="8483">MISSRTVSSFDDQVEIPSRISLSRRVSFFMMKPRFCPSPDQSSPVQSSRPLGFGQVFSDQPAAYRQRTLRPGLTE</sequence>
<name>A0A8S9IIF9_BRACR</name>
<accession>A0A8S9IIF9</accession>
<feature type="compositionally biased region" description="Low complexity" evidence="1">
    <location>
        <begin position="37"/>
        <end position="50"/>
    </location>
</feature>
<dbReference type="AlphaFoldDB" id="A0A8S9IIF9"/>
<gene>
    <name evidence="2" type="ORF">F2Q68_00024851</name>
</gene>
<dbReference type="EMBL" id="QGKW02001911">
    <property type="protein sequence ID" value="KAF2569534.1"/>
    <property type="molecule type" value="Genomic_DNA"/>
</dbReference>
<proteinExistence type="predicted"/>
<dbReference type="Proteomes" id="UP000712281">
    <property type="component" value="Unassembled WGS sequence"/>
</dbReference>